<dbReference type="Proteomes" id="UP000680038">
    <property type="component" value="Unassembled WGS sequence"/>
</dbReference>
<gene>
    <name evidence="2" type="ORF">DYBT9275_02190</name>
</gene>
<dbReference type="EMBL" id="CAJRAF010000002">
    <property type="protein sequence ID" value="CAG4999265.1"/>
    <property type="molecule type" value="Genomic_DNA"/>
</dbReference>
<sequence length="100" mass="10955">MIAVVELWIQSIFFPPGYNNCLTFVKTHVMSKQKNSGNVEGGSPSRAPQNRETKQINDTAKPSKTLKKEAISKSEKGNMTGKKGYNETPGTVPVKSAKSR</sequence>
<organism evidence="2 3">
    <name type="scientific">Dyadobacter helix</name>
    <dbReference type="NCBI Taxonomy" id="2822344"/>
    <lineage>
        <taxon>Bacteria</taxon>
        <taxon>Pseudomonadati</taxon>
        <taxon>Bacteroidota</taxon>
        <taxon>Cytophagia</taxon>
        <taxon>Cytophagales</taxon>
        <taxon>Spirosomataceae</taxon>
        <taxon>Dyadobacter</taxon>
    </lineage>
</organism>
<dbReference type="AlphaFoldDB" id="A0A916JAV3"/>
<protein>
    <submittedName>
        <fullName evidence="2">Uncharacterized protein</fullName>
    </submittedName>
</protein>
<accession>A0A916JAV3</accession>
<name>A0A916JAV3_9BACT</name>
<evidence type="ECO:0000313" key="2">
    <source>
        <dbReference type="EMBL" id="CAG4999265.1"/>
    </source>
</evidence>
<proteinExistence type="predicted"/>
<evidence type="ECO:0000256" key="1">
    <source>
        <dbReference type="SAM" id="MobiDB-lite"/>
    </source>
</evidence>
<keyword evidence="3" id="KW-1185">Reference proteome</keyword>
<comment type="caution">
    <text evidence="2">The sequence shown here is derived from an EMBL/GenBank/DDBJ whole genome shotgun (WGS) entry which is preliminary data.</text>
</comment>
<reference evidence="2" key="1">
    <citation type="submission" date="2021-04" db="EMBL/GenBank/DDBJ databases">
        <authorList>
            <person name="Rodrigo-Torres L."/>
            <person name="Arahal R. D."/>
            <person name="Lucena T."/>
        </authorList>
    </citation>
    <scope>NUCLEOTIDE SEQUENCE</scope>
    <source>
        <strain evidence="2">CECT 9275</strain>
    </source>
</reference>
<feature type="compositionally biased region" description="Basic and acidic residues" evidence="1">
    <location>
        <begin position="66"/>
        <end position="76"/>
    </location>
</feature>
<feature type="region of interest" description="Disordered" evidence="1">
    <location>
        <begin position="31"/>
        <end position="100"/>
    </location>
</feature>
<evidence type="ECO:0000313" key="3">
    <source>
        <dbReference type="Proteomes" id="UP000680038"/>
    </source>
</evidence>